<gene>
    <name evidence="1" type="ORF">SELO1098_LOCUS25611</name>
</gene>
<dbReference type="PANTHER" id="PTHR47150">
    <property type="entry name" value="OS12G0169200 PROTEIN"/>
    <property type="match status" value="1"/>
</dbReference>
<accession>A0A7S3HIR9</accession>
<dbReference type="PANTHER" id="PTHR47150:SF5">
    <property type="entry name" value="OS07G0546750 PROTEIN"/>
    <property type="match status" value="1"/>
</dbReference>
<dbReference type="EMBL" id="HBIC01050116">
    <property type="protein sequence ID" value="CAE0296757.1"/>
    <property type="molecule type" value="Transcribed_RNA"/>
</dbReference>
<sequence length="381" mass="42831">MVEDPDSCVPGTLMYKKFRNKFRMPCELFLKHFVPKLEEFNVFPSKYESRIPLKIKAMIGLRILGRGNCADDISEMSGVGASTVHAIWHKFIRGVSRCMFPVYVTPPIGDHLQRVMDTYARLGFPGAVGSVDCTHVPWNKCPIELKNLCKGKEKFPSLSFEVVVDHTRRIHSCTDGFIGTASDAVIVVNDPYCRAIASGLYEEVEFSLYNEDGTWTTFTGAYLICDNGYSDKWIFQKPLNNGVDMRSVYWSETLESVRKDVECTFGILKARFRLLSQPVNFHSASTLTAAMKTACTIHNMLLAWDGHGELDWGELDAEAFDADLEEDVVLIEVEAARANSGLSLVPQRCDVPTVRSTLDKFHLLRNALMIHFNYACTLGNV</sequence>
<dbReference type="InterPro" id="IPR006912">
    <property type="entry name" value="Harbinger_derived_prot"/>
</dbReference>
<evidence type="ECO:0008006" key="2">
    <source>
        <dbReference type="Google" id="ProtNLM"/>
    </source>
</evidence>
<organism evidence="1">
    <name type="scientific">Spumella elongata</name>
    <dbReference type="NCBI Taxonomy" id="89044"/>
    <lineage>
        <taxon>Eukaryota</taxon>
        <taxon>Sar</taxon>
        <taxon>Stramenopiles</taxon>
        <taxon>Ochrophyta</taxon>
        <taxon>Chrysophyceae</taxon>
        <taxon>Chromulinales</taxon>
        <taxon>Chromulinaceae</taxon>
        <taxon>Spumella</taxon>
    </lineage>
</organism>
<name>A0A7S3HIR9_9STRA</name>
<dbReference type="Pfam" id="PF04827">
    <property type="entry name" value="Plant_tran"/>
    <property type="match status" value="1"/>
</dbReference>
<dbReference type="AlphaFoldDB" id="A0A7S3HIR9"/>
<proteinExistence type="predicted"/>
<reference evidence="1" key="1">
    <citation type="submission" date="2021-01" db="EMBL/GenBank/DDBJ databases">
        <authorList>
            <person name="Corre E."/>
            <person name="Pelletier E."/>
            <person name="Niang G."/>
            <person name="Scheremetjew M."/>
            <person name="Finn R."/>
            <person name="Kale V."/>
            <person name="Holt S."/>
            <person name="Cochrane G."/>
            <person name="Meng A."/>
            <person name="Brown T."/>
            <person name="Cohen L."/>
        </authorList>
    </citation>
    <scope>NUCLEOTIDE SEQUENCE</scope>
    <source>
        <strain evidence="1">CCAP 955/1</strain>
    </source>
</reference>
<protein>
    <recommendedName>
        <fullName evidence="2">DDE Tnp4 domain-containing protein</fullName>
    </recommendedName>
</protein>
<evidence type="ECO:0000313" key="1">
    <source>
        <dbReference type="EMBL" id="CAE0296757.1"/>
    </source>
</evidence>